<dbReference type="EMBL" id="JARBHB010000012">
    <property type="protein sequence ID" value="KAJ8871403.1"/>
    <property type="molecule type" value="Genomic_DNA"/>
</dbReference>
<dbReference type="Proteomes" id="UP001159363">
    <property type="component" value="Chromosome 11"/>
</dbReference>
<feature type="region of interest" description="Disordered" evidence="1">
    <location>
        <begin position="427"/>
        <end position="447"/>
    </location>
</feature>
<keyword evidence="3" id="KW-1185">Reference proteome</keyword>
<protein>
    <submittedName>
        <fullName evidence="2">Uncharacterized protein</fullName>
    </submittedName>
</protein>
<gene>
    <name evidence="2" type="ORF">PR048_027720</name>
</gene>
<comment type="caution">
    <text evidence="2">The sequence shown here is derived from an EMBL/GenBank/DDBJ whole genome shotgun (WGS) entry which is preliminary data.</text>
</comment>
<evidence type="ECO:0000256" key="1">
    <source>
        <dbReference type="SAM" id="MobiDB-lite"/>
    </source>
</evidence>
<accession>A0ABQ9GHA9</accession>
<proteinExistence type="predicted"/>
<sequence>MGYAWTICVITPGPVMGRVWLVSGPTSGPGMVPGAFELLTDCLPAWHPTLKHQWAICGLLHGLKIKIRLFDNHSCSWDRFRSLGIHSQPCHPFETFSKPSKNVPQHHILIQWSNILPHHKSFQEGVPLRFCLAAEACGQCVEAGKVWSRVFSCSVYRAGDSNRAVSQLTHAVINHGEVAADAHCQPLANRLVRRDDRELPALNWLTSQNVQIWTSLLHSNGRLNGAPNFCADDERTPAPRGGRSQRSVPLTAGMGTAAAIMSLVDPGGACTKFFFHKCCEKFYFTVVLDNNTASEQYKGLQVHSPGVQLEYFVCQDNALKLTRIYRQRLHARSKSCISTVAGAVVLLVLTTRLPAMRTGFDSPQGRSQIFTLGNRAEECRCSAGFLRDFPFPPPLHSGAAPYSPHITHIGSHDLAVKGRADTHIQTHAGTPKNPDTHLHTNSHRQEGDLECLSDRRVSILPGDLVMKAFRCYNTLAARNWESWWTMPLDGGFSRGTPIFPALPSGAAPYSPRFTFISSQDLAVRRHPNLFPYPRAPDLRRIEFLQCAPEVTSRREICNSELQSSEECDWQATLLLQTIVWSRRLGWNPLSNETLNRADRRAASFLSAAGRWNGSGRLLIAHSERLIPALKYISRRGLISSSQFFHPSIKTPQHRGMNPRTSQTQLDGEGGVEVVGILVSGQF</sequence>
<evidence type="ECO:0000313" key="3">
    <source>
        <dbReference type="Proteomes" id="UP001159363"/>
    </source>
</evidence>
<feature type="compositionally biased region" description="Basic and acidic residues" evidence="1">
    <location>
        <begin position="434"/>
        <end position="447"/>
    </location>
</feature>
<organism evidence="2 3">
    <name type="scientific">Dryococelus australis</name>
    <dbReference type="NCBI Taxonomy" id="614101"/>
    <lineage>
        <taxon>Eukaryota</taxon>
        <taxon>Metazoa</taxon>
        <taxon>Ecdysozoa</taxon>
        <taxon>Arthropoda</taxon>
        <taxon>Hexapoda</taxon>
        <taxon>Insecta</taxon>
        <taxon>Pterygota</taxon>
        <taxon>Neoptera</taxon>
        <taxon>Polyneoptera</taxon>
        <taxon>Phasmatodea</taxon>
        <taxon>Verophasmatodea</taxon>
        <taxon>Anareolatae</taxon>
        <taxon>Phasmatidae</taxon>
        <taxon>Eurycanthinae</taxon>
        <taxon>Dryococelus</taxon>
    </lineage>
</organism>
<name>A0ABQ9GHA9_9NEOP</name>
<reference evidence="2 3" key="1">
    <citation type="submission" date="2023-02" db="EMBL/GenBank/DDBJ databases">
        <title>LHISI_Scaffold_Assembly.</title>
        <authorList>
            <person name="Stuart O.P."/>
            <person name="Cleave R."/>
            <person name="Magrath M.J.L."/>
            <person name="Mikheyev A.S."/>
        </authorList>
    </citation>
    <scope>NUCLEOTIDE SEQUENCE [LARGE SCALE GENOMIC DNA]</scope>
    <source>
        <strain evidence="2">Daus_M_001</strain>
        <tissue evidence="2">Leg muscle</tissue>
    </source>
</reference>
<evidence type="ECO:0000313" key="2">
    <source>
        <dbReference type="EMBL" id="KAJ8871403.1"/>
    </source>
</evidence>